<feature type="region of interest" description="Disordered" evidence="7">
    <location>
        <begin position="1"/>
        <end position="32"/>
    </location>
</feature>
<keyword evidence="6" id="KW-0539">Nucleus</keyword>
<feature type="compositionally biased region" description="Polar residues" evidence="7">
    <location>
        <begin position="289"/>
        <end position="309"/>
    </location>
</feature>
<feature type="domain" description="Zn(2)-C6 fungal-type" evidence="8">
    <location>
        <begin position="32"/>
        <end position="64"/>
    </location>
</feature>
<dbReference type="OrthoDB" id="5426978at2759"/>
<gene>
    <name evidence="9" type="ORF">LAFE_0H14818G</name>
</gene>
<dbReference type="CDD" id="cd00067">
    <property type="entry name" value="GAL4"/>
    <property type="match status" value="1"/>
</dbReference>
<organism evidence="9 10">
    <name type="scientific">Lachancea fermentati</name>
    <name type="common">Zygosaccharomyces fermentati</name>
    <dbReference type="NCBI Taxonomy" id="4955"/>
    <lineage>
        <taxon>Eukaryota</taxon>
        <taxon>Fungi</taxon>
        <taxon>Dikarya</taxon>
        <taxon>Ascomycota</taxon>
        <taxon>Saccharomycotina</taxon>
        <taxon>Saccharomycetes</taxon>
        <taxon>Saccharomycetales</taxon>
        <taxon>Saccharomycetaceae</taxon>
        <taxon>Lachancea</taxon>
    </lineage>
</organism>
<dbReference type="GO" id="GO:0003677">
    <property type="term" value="F:DNA binding"/>
    <property type="evidence" value="ECO:0007669"/>
    <property type="project" value="UniProtKB-KW"/>
</dbReference>
<evidence type="ECO:0000256" key="5">
    <source>
        <dbReference type="ARBA" id="ARBA00023163"/>
    </source>
</evidence>
<keyword evidence="3" id="KW-0805">Transcription regulation</keyword>
<evidence type="ECO:0000256" key="3">
    <source>
        <dbReference type="ARBA" id="ARBA00023015"/>
    </source>
</evidence>
<evidence type="ECO:0000313" key="10">
    <source>
        <dbReference type="Proteomes" id="UP000190831"/>
    </source>
</evidence>
<dbReference type="PROSITE" id="PS00463">
    <property type="entry name" value="ZN2_CY6_FUNGAL_1"/>
    <property type="match status" value="1"/>
</dbReference>
<feature type="compositionally biased region" description="Low complexity" evidence="7">
    <location>
        <begin position="225"/>
        <end position="238"/>
    </location>
</feature>
<dbReference type="Gene3D" id="4.10.240.10">
    <property type="entry name" value="Zn(2)-C6 fungal-type DNA-binding domain"/>
    <property type="match status" value="1"/>
</dbReference>
<feature type="region of interest" description="Disordered" evidence="7">
    <location>
        <begin position="192"/>
        <end position="372"/>
    </location>
</feature>
<evidence type="ECO:0000256" key="1">
    <source>
        <dbReference type="ARBA" id="ARBA00022723"/>
    </source>
</evidence>
<dbReference type="InterPro" id="IPR050797">
    <property type="entry name" value="Carb_Metab_Trans_Reg"/>
</dbReference>
<evidence type="ECO:0000313" key="9">
    <source>
        <dbReference type="EMBL" id="SCW04496.1"/>
    </source>
</evidence>
<dbReference type="PANTHER" id="PTHR31668:SF26">
    <property type="entry name" value="GLUCOSE TRANSPORT TRANSCRIPTION REGULATOR RGT1-RELATED"/>
    <property type="match status" value="1"/>
</dbReference>
<evidence type="ECO:0000256" key="7">
    <source>
        <dbReference type="SAM" id="MobiDB-lite"/>
    </source>
</evidence>
<keyword evidence="2" id="KW-0862">Zinc</keyword>
<dbReference type="SUPFAM" id="SSF57701">
    <property type="entry name" value="Zn2/Cys6 DNA-binding domain"/>
    <property type="match status" value="1"/>
</dbReference>
<feature type="compositionally biased region" description="Basic and acidic residues" evidence="7">
    <location>
        <begin position="774"/>
        <end position="798"/>
    </location>
</feature>
<accession>A0A1G4ML37</accession>
<sequence>MTENKDKGKDSERKDSVDARASERRRTKVSRACDQCRSKKIRCDVSEENPICSGCKRAGKKCTFDRIPLKRGPSKGYTKNNESGESFDTSRRGSRKRSSSESRKWESPSNPGSVSLPPLAHYLPHPGIAAGPQQFASSGSSAAPQQQQFWKVPYHEYQYQRRSSIDSMGSDISTRQSTDQILYAPSNVSTNSTLFRASHPPPADECGFLDDQRRSPSIPPILRHPSTSSSQYQYPYSQFTLAQHQQRQQPNPAGFQTLQPPHPPSSSQQFKHFGNGFHSRKGSDVSEAVSPSSPLLAPQTHQVGTPSQRHGTDLRSGVPAEQQQSPAAAAASTSSGRDSGGSVTKRRKRSSVGRKKKDSVTSAGSLSSNHSNTITYGKIPDIQLIDTYYEFIHPNFPIIPINKRTLTDDLLLFNTQPLTSIHELNNYILNWFRNSLELLVRVSTKKPDISGSEFPNSNLDPLDSQPVFIAALNECFQKIVDVHPRFRESETLISPKVKFIYLSTFTILNFILAFVGYDNSFVLGMSVTIYNEFKLYRYLMFGEDIPDIKDLTEKNKSNVQTELVGELQGADVDEKKYHVLYKRLYVLLTIFDSLQSCSFGVPKLLSVPIQGVTAKLFKFSKDKWCVDYDPSRSEVILQGLALGELLSCLSMGRKSMCRTPLLLTSVECCEDIVASIFRKLLIDKHSFIDVLMALEQQDGSFRPMTLELSNQLTQSVCSIISCIHRLLTLIMKTNPTNSVDYNNRPHFHAENLEQTASPGETEPENENDNDNNNDNERENEHGHENENGHDNGSENERVENYDVYKKLLGLEGANEIDLTRGTISPFIISIVLEVYNLVDLIKHMPTSLIGVVVSTMADNSPDDTLRPPQELVMLLSNSMNDMVQITSLMNLLQPFKIFEFNRRKRRLSGLVMKRKETNPSQIAGSEDNILRKFVDVAWGLVDDEELGWV</sequence>
<keyword evidence="1" id="KW-0479">Metal-binding</keyword>
<feature type="region of interest" description="Disordered" evidence="7">
    <location>
        <begin position="66"/>
        <end position="146"/>
    </location>
</feature>
<feature type="compositionally biased region" description="Basic residues" evidence="7">
    <location>
        <begin position="344"/>
        <end position="357"/>
    </location>
</feature>
<name>A0A1G4ML37_LACFM</name>
<keyword evidence="4" id="KW-0238">DNA-binding</keyword>
<reference evidence="9 10" key="1">
    <citation type="submission" date="2016-03" db="EMBL/GenBank/DDBJ databases">
        <authorList>
            <person name="Devillers H."/>
        </authorList>
    </citation>
    <scope>NUCLEOTIDE SEQUENCE [LARGE SCALE GENOMIC DNA]</scope>
    <source>
        <strain evidence="9">CBS 6772</strain>
    </source>
</reference>
<feature type="compositionally biased region" description="Acidic residues" evidence="7">
    <location>
        <begin position="761"/>
        <end position="773"/>
    </location>
</feature>
<feature type="compositionally biased region" description="Low complexity" evidence="7">
    <location>
        <begin position="320"/>
        <end position="343"/>
    </location>
</feature>
<evidence type="ECO:0000259" key="8">
    <source>
        <dbReference type="PROSITE" id="PS50048"/>
    </source>
</evidence>
<feature type="compositionally biased region" description="Polar residues" evidence="7">
    <location>
        <begin position="77"/>
        <end position="87"/>
    </location>
</feature>
<dbReference type="InterPro" id="IPR001138">
    <property type="entry name" value="Zn2Cys6_DnaBD"/>
</dbReference>
<proteinExistence type="predicted"/>
<feature type="compositionally biased region" description="Low complexity" evidence="7">
    <location>
        <begin position="129"/>
        <end position="146"/>
    </location>
</feature>
<dbReference type="PANTHER" id="PTHR31668">
    <property type="entry name" value="GLUCOSE TRANSPORT TRANSCRIPTION REGULATOR RGT1-RELATED-RELATED"/>
    <property type="match status" value="1"/>
</dbReference>
<feature type="compositionally biased region" description="Polar residues" evidence="7">
    <location>
        <begin position="361"/>
        <end position="372"/>
    </location>
</feature>
<feature type="region of interest" description="Disordered" evidence="7">
    <location>
        <begin position="755"/>
        <end position="798"/>
    </location>
</feature>
<dbReference type="GO" id="GO:0000981">
    <property type="term" value="F:DNA-binding transcription factor activity, RNA polymerase II-specific"/>
    <property type="evidence" value="ECO:0007669"/>
    <property type="project" value="InterPro"/>
</dbReference>
<feature type="compositionally biased region" description="Polar residues" evidence="7">
    <location>
        <begin position="239"/>
        <end position="258"/>
    </location>
</feature>
<dbReference type="InterPro" id="IPR036864">
    <property type="entry name" value="Zn2-C6_fun-type_DNA-bd_sf"/>
</dbReference>
<dbReference type="STRING" id="4955.A0A1G4ML37"/>
<evidence type="ECO:0000256" key="4">
    <source>
        <dbReference type="ARBA" id="ARBA00023125"/>
    </source>
</evidence>
<dbReference type="Pfam" id="PF00172">
    <property type="entry name" value="Zn_clus"/>
    <property type="match status" value="1"/>
</dbReference>
<dbReference type="Proteomes" id="UP000190831">
    <property type="component" value="Chromosome H"/>
</dbReference>
<dbReference type="PROSITE" id="PS50048">
    <property type="entry name" value="ZN2_CY6_FUNGAL_2"/>
    <property type="match status" value="1"/>
</dbReference>
<dbReference type="EMBL" id="LT598491">
    <property type="protein sequence ID" value="SCW04496.1"/>
    <property type="molecule type" value="Genomic_DNA"/>
</dbReference>
<keyword evidence="5" id="KW-0804">Transcription</keyword>
<evidence type="ECO:0000256" key="2">
    <source>
        <dbReference type="ARBA" id="ARBA00022833"/>
    </source>
</evidence>
<dbReference type="OMA" id="WFRNSLE"/>
<protein>
    <submittedName>
        <fullName evidence="9">LAFE_0H14818g1_1</fullName>
    </submittedName>
</protein>
<dbReference type="AlphaFoldDB" id="A0A1G4ML37"/>
<keyword evidence="10" id="KW-1185">Reference proteome</keyword>
<dbReference type="GO" id="GO:0008270">
    <property type="term" value="F:zinc ion binding"/>
    <property type="evidence" value="ECO:0007669"/>
    <property type="project" value="InterPro"/>
</dbReference>
<dbReference type="SMART" id="SM00066">
    <property type="entry name" value="GAL4"/>
    <property type="match status" value="1"/>
</dbReference>
<feature type="compositionally biased region" description="Basic and acidic residues" evidence="7">
    <location>
        <begin position="1"/>
        <end position="24"/>
    </location>
</feature>
<evidence type="ECO:0000256" key="6">
    <source>
        <dbReference type="ARBA" id="ARBA00023242"/>
    </source>
</evidence>